<protein>
    <submittedName>
        <fullName evidence="1">Uncharacterized protein</fullName>
    </submittedName>
</protein>
<evidence type="ECO:0000313" key="1">
    <source>
        <dbReference type="EMBL" id="MBX48739.1"/>
    </source>
</evidence>
<name>A0A2P2P240_RHIMU</name>
<proteinExistence type="predicted"/>
<dbReference type="EMBL" id="GGEC01068255">
    <property type="protein sequence ID" value="MBX48739.1"/>
    <property type="molecule type" value="Transcribed_RNA"/>
</dbReference>
<organism evidence="1">
    <name type="scientific">Rhizophora mucronata</name>
    <name type="common">Asiatic mangrove</name>
    <dbReference type="NCBI Taxonomy" id="61149"/>
    <lineage>
        <taxon>Eukaryota</taxon>
        <taxon>Viridiplantae</taxon>
        <taxon>Streptophyta</taxon>
        <taxon>Embryophyta</taxon>
        <taxon>Tracheophyta</taxon>
        <taxon>Spermatophyta</taxon>
        <taxon>Magnoliopsida</taxon>
        <taxon>eudicotyledons</taxon>
        <taxon>Gunneridae</taxon>
        <taxon>Pentapetalae</taxon>
        <taxon>rosids</taxon>
        <taxon>fabids</taxon>
        <taxon>Malpighiales</taxon>
        <taxon>Rhizophoraceae</taxon>
        <taxon>Rhizophora</taxon>
    </lineage>
</organism>
<accession>A0A2P2P240</accession>
<sequence length="36" mass="4426">MEDTIDRIHSTVLAQFLIILLQQVYHQNYLIKRLLW</sequence>
<reference evidence="1" key="1">
    <citation type="submission" date="2018-02" db="EMBL/GenBank/DDBJ databases">
        <title>Rhizophora mucronata_Transcriptome.</title>
        <authorList>
            <person name="Meera S.P."/>
            <person name="Sreeshan A."/>
            <person name="Augustine A."/>
        </authorList>
    </citation>
    <scope>NUCLEOTIDE SEQUENCE</scope>
    <source>
        <tissue evidence="1">Leaf</tissue>
    </source>
</reference>
<dbReference type="AlphaFoldDB" id="A0A2P2P240"/>